<evidence type="ECO:0000313" key="3">
    <source>
        <dbReference type="Proteomes" id="UP000198760"/>
    </source>
</evidence>
<reference evidence="3 4" key="1">
    <citation type="submission" date="2016-10" db="EMBL/GenBank/DDBJ databases">
        <authorList>
            <person name="Varghese N."/>
            <person name="Submissions S."/>
        </authorList>
    </citation>
    <scope>NUCLEOTIDE SEQUENCE [LARGE SCALE GENOMIC DNA]</scope>
    <source>
        <strain evidence="2 3">NFIX06</strain>
        <strain evidence="1 4">NFIX08</strain>
    </source>
</reference>
<sequence length="269" mass="31272">MSSIKEYLMEVEDLRRERWIEEIYGDLDPESDEWQDAAGQYSDWLDDVAEQAERRWFQDSLNDLDSRYIHAVRELDELHELRESVGGGIVYRLGYVHTVTVMEAFLMYSARALLNDDAHLEHFYASLSKMPYLKGKLKKCREAVLEEYQAIQDDSLILTETDVRRLSAQRCISEQTFHNVDNMKEYFDAVLKTPRDWPVDGLRSIVDTRQDLVHRNGVSAHDEPVSINVWQLDRALTTVRAFIDAVALTLRQETGKDGVLPRAGKRDEF</sequence>
<proteinExistence type="predicted"/>
<dbReference type="RefSeq" id="WP_072441274.1">
    <property type="nucleotide sequence ID" value="NZ_FONC01000014.1"/>
</dbReference>
<gene>
    <name evidence="2" type="ORF">SAMN03159428_04948</name>
    <name evidence="1" type="ORF">SAMN03159514_04935</name>
</gene>
<protein>
    <recommendedName>
        <fullName evidence="5">RiboL-PSP-HEPN domain-containing protein</fullName>
    </recommendedName>
</protein>
<dbReference type="EMBL" id="FPAV01000019">
    <property type="protein sequence ID" value="SFU16854.1"/>
    <property type="molecule type" value="Genomic_DNA"/>
</dbReference>
<organism evidence="1 4">
    <name type="scientific">Kosakonia radicincitans</name>
    <dbReference type="NCBI Taxonomy" id="283686"/>
    <lineage>
        <taxon>Bacteria</taxon>
        <taxon>Pseudomonadati</taxon>
        <taxon>Pseudomonadota</taxon>
        <taxon>Gammaproteobacteria</taxon>
        <taxon>Enterobacterales</taxon>
        <taxon>Enterobacteriaceae</taxon>
        <taxon>Kosakonia</taxon>
    </lineage>
</organism>
<evidence type="ECO:0000313" key="2">
    <source>
        <dbReference type="EMBL" id="SFU16854.1"/>
    </source>
</evidence>
<name>A0AAX2EZH8_9ENTR</name>
<dbReference type="AlphaFoldDB" id="A0AAX2EZH8"/>
<dbReference type="EMBL" id="FOYJ01000016">
    <property type="protein sequence ID" value="SFR26325.1"/>
    <property type="molecule type" value="Genomic_DNA"/>
</dbReference>
<evidence type="ECO:0000313" key="1">
    <source>
        <dbReference type="EMBL" id="SFR26325.1"/>
    </source>
</evidence>
<dbReference type="Proteomes" id="UP000199173">
    <property type="component" value="Unassembled WGS sequence"/>
</dbReference>
<dbReference type="Proteomes" id="UP000198760">
    <property type="component" value="Unassembled WGS sequence"/>
</dbReference>
<evidence type="ECO:0000313" key="4">
    <source>
        <dbReference type="Proteomes" id="UP000199173"/>
    </source>
</evidence>
<evidence type="ECO:0008006" key="5">
    <source>
        <dbReference type="Google" id="ProtNLM"/>
    </source>
</evidence>
<accession>A0AAX2EZH8</accession>
<keyword evidence="3" id="KW-1185">Reference proteome</keyword>
<comment type="caution">
    <text evidence="1">The sequence shown here is derived from an EMBL/GenBank/DDBJ whole genome shotgun (WGS) entry which is preliminary data.</text>
</comment>